<reference evidence="1 2" key="1">
    <citation type="submission" date="2024-01" db="EMBL/GenBank/DDBJ databases">
        <title>Genome assemblies of Stephania.</title>
        <authorList>
            <person name="Yang L."/>
        </authorList>
    </citation>
    <scope>NUCLEOTIDE SEQUENCE [LARGE SCALE GENOMIC DNA]</scope>
    <source>
        <strain evidence="1">YNDBR</strain>
        <tissue evidence="1">Leaf</tissue>
    </source>
</reference>
<dbReference type="Pfam" id="PF14009">
    <property type="entry name" value="PADRE"/>
    <property type="match status" value="1"/>
</dbReference>
<dbReference type="PANTHER" id="PTHR33148">
    <property type="entry name" value="PLASTID MOVEMENT IMPAIRED PROTEIN-RELATED"/>
    <property type="match status" value="1"/>
</dbReference>
<gene>
    <name evidence="1" type="ORF">Syun_002544</name>
</gene>
<evidence type="ECO:0000313" key="1">
    <source>
        <dbReference type="EMBL" id="KAK9170404.1"/>
    </source>
</evidence>
<dbReference type="InterPro" id="IPR025322">
    <property type="entry name" value="PADRE_dom"/>
</dbReference>
<comment type="caution">
    <text evidence="1">The sequence shown here is derived from an EMBL/GenBank/DDBJ whole genome shotgun (WGS) entry which is preliminary data.</text>
</comment>
<organism evidence="1 2">
    <name type="scientific">Stephania yunnanensis</name>
    <dbReference type="NCBI Taxonomy" id="152371"/>
    <lineage>
        <taxon>Eukaryota</taxon>
        <taxon>Viridiplantae</taxon>
        <taxon>Streptophyta</taxon>
        <taxon>Embryophyta</taxon>
        <taxon>Tracheophyta</taxon>
        <taxon>Spermatophyta</taxon>
        <taxon>Magnoliopsida</taxon>
        <taxon>Ranunculales</taxon>
        <taxon>Menispermaceae</taxon>
        <taxon>Menispermoideae</taxon>
        <taxon>Cissampelideae</taxon>
        <taxon>Stephania</taxon>
    </lineage>
</organism>
<dbReference type="Proteomes" id="UP001420932">
    <property type="component" value="Unassembled WGS sequence"/>
</dbReference>
<name>A0AAP0LLN4_9MAGN</name>
<accession>A0AAP0LLN4</accession>
<evidence type="ECO:0000313" key="2">
    <source>
        <dbReference type="Proteomes" id="UP001420932"/>
    </source>
</evidence>
<keyword evidence="2" id="KW-1185">Reference proteome</keyword>
<dbReference type="AlphaFoldDB" id="A0AAP0LLN4"/>
<dbReference type="PANTHER" id="PTHR33148:SF46">
    <property type="entry name" value="EMB|CAB85509.1"/>
    <property type="match status" value="1"/>
</dbReference>
<sequence>MGNCLALQNKVIRVMKTDGNVLEYRAPLRVHEVLSEFPGHAISHTLKASKCLDPHTNMHTDHLYHLRPSPTPSSIDNKAFVRVKVVITKQELKEMLAKGGLLVDERMFQIENRESRGGIVIDDHGDDDDDDDVFERCKAWKPVLQSIPE</sequence>
<proteinExistence type="predicted"/>
<protein>
    <submittedName>
        <fullName evidence="1">Uncharacterized protein</fullName>
    </submittedName>
</protein>
<dbReference type="EMBL" id="JBBNAF010000001">
    <property type="protein sequence ID" value="KAK9170404.1"/>
    <property type="molecule type" value="Genomic_DNA"/>
</dbReference>